<evidence type="ECO:0000259" key="2">
    <source>
        <dbReference type="PROSITE" id="PS51782"/>
    </source>
</evidence>
<dbReference type="EMBL" id="CP015249">
    <property type="protein sequence ID" value="ANB17981.1"/>
    <property type="molecule type" value="Genomic_DNA"/>
</dbReference>
<dbReference type="Proteomes" id="UP000076830">
    <property type="component" value="Chromosome"/>
</dbReference>
<dbReference type="GO" id="GO:0017056">
    <property type="term" value="F:structural constituent of nuclear pore"/>
    <property type="evidence" value="ECO:0007669"/>
    <property type="project" value="TreeGrafter"/>
</dbReference>
<dbReference type="NCBIfam" id="TIGR03504">
    <property type="entry name" value="FimV_Cterm"/>
    <property type="match status" value="1"/>
</dbReference>
<dbReference type="InterPro" id="IPR057840">
    <property type="entry name" value="FimV_N"/>
</dbReference>
<feature type="region of interest" description="Disordered" evidence="1">
    <location>
        <begin position="274"/>
        <end position="348"/>
    </location>
</feature>
<evidence type="ECO:0000313" key="4">
    <source>
        <dbReference type="Proteomes" id="UP000076830"/>
    </source>
</evidence>
<feature type="compositionally biased region" description="Low complexity" evidence="1">
    <location>
        <begin position="288"/>
        <end position="299"/>
    </location>
</feature>
<dbReference type="CDD" id="cd00118">
    <property type="entry name" value="LysM"/>
    <property type="match status" value="1"/>
</dbReference>
<feature type="compositionally biased region" description="Low complexity" evidence="1">
    <location>
        <begin position="410"/>
        <end position="436"/>
    </location>
</feature>
<feature type="region of interest" description="Disordered" evidence="1">
    <location>
        <begin position="144"/>
        <end position="198"/>
    </location>
</feature>
<dbReference type="InterPro" id="IPR020012">
    <property type="entry name" value="LysM_FimV"/>
</dbReference>
<dbReference type="Gene3D" id="3.10.350.10">
    <property type="entry name" value="LysM domain"/>
    <property type="match status" value="1"/>
</dbReference>
<feature type="compositionally biased region" description="Low complexity" evidence="1">
    <location>
        <begin position="177"/>
        <end position="193"/>
    </location>
</feature>
<dbReference type="PANTHER" id="PTHR18898:SF2">
    <property type="entry name" value="NUCLEOPROTEIN TPR"/>
    <property type="match status" value="1"/>
</dbReference>
<dbReference type="InterPro" id="IPR036779">
    <property type="entry name" value="LysM_dom_sf"/>
</dbReference>
<dbReference type="Gene3D" id="1.20.58.2200">
    <property type="match status" value="1"/>
</dbReference>
<dbReference type="InterPro" id="IPR038440">
    <property type="entry name" value="FimV_C_sf"/>
</dbReference>
<dbReference type="PROSITE" id="PS51782">
    <property type="entry name" value="LYSM"/>
    <property type="match status" value="1"/>
</dbReference>
<dbReference type="PANTHER" id="PTHR18898">
    <property type="entry name" value="NUCLEOPROTEIN TPR-RELATED"/>
    <property type="match status" value="1"/>
</dbReference>
<feature type="domain" description="LysM" evidence="2">
    <location>
        <begin position="195"/>
        <end position="251"/>
    </location>
</feature>
<dbReference type="AlphaFoldDB" id="A0A160DV70"/>
<dbReference type="GO" id="GO:0006406">
    <property type="term" value="P:mRNA export from nucleus"/>
    <property type="evidence" value="ECO:0007669"/>
    <property type="project" value="TreeGrafter"/>
</dbReference>
<accession>A0A160DV70</accession>
<evidence type="ECO:0000313" key="3">
    <source>
        <dbReference type="EMBL" id="ANB17981.1"/>
    </source>
</evidence>
<protein>
    <submittedName>
        <fullName evidence="3">Tfp pilus assembly protein FimV-like protein</fullName>
    </submittedName>
</protein>
<feature type="compositionally biased region" description="Pro residues" evidence="1">
    <location>
        <begin position="161"/>
        <end position="176"/>
    </location>
</feature>
<feature type="region of interest" description="Disordered" evidence="1">
    <location>
        <begin position="403"/>
        <end position="538"/>
    </location>
</feature>
<organism evidence="3 4">
    <name type="scientific">Dokdonella koreensis DS-123</name>
    <dbReference type="NCBI Taxonomy" id="1300342"/>
    <lineage>
        <taxon>Bacteria</taxon>
        <taxon>Pseudomonadati</taxon>
        <taxon>Pseudomonadota</taxon>
        <taxon>Gammaproteobacteria</taxon>
        <taxon>Lysobacterales</taxon>
        <taxon>Rhodanobacteraceae</taxon>
        <taxon>Dokdonella</taxon>
    </lineage>
</organism>
<sequence length="845" mass="87309">MKRPLHLSLAIALAISGIDAMALGLGSIQVKSRLNQPLDAEIPVIQSNPGEAEGLIIQLASAEDFERVGLDRSRSAAVPLEFKLVHNAQGQAVIRVTTADIVREPFLDFLIEANWTNGRLLREYTVLLDPPVTAAAIKGSTTMAASAEPARAPVESLPEPQAKPVPRTPTAPPPVAKAPAAAAAPAPRPAATAGSDYTVNSGDTLSAIARQVRPGADVSLDQTMLALFKANPSAFYKDNINALKSGAILRVPDADAIRSVASLREAAEQVRGQVEDWRGTAGSPTRVARTAAQGDAAAAPSTGGTRAKDESRLSIVPPSVGKDSLAASDRVGASSAESGSGDTRLKGDLARTREALASREQETGELKSRVRELEDIKNKNDRLLSLKDSEIAELQQRLKSLQDGAQSGKPAAPAATATPAPAPAASATPAETPAAPTKEDIWGKSETTAAPGSQSATTGEAPAATATPAPSAAPAAPEPAATADAGGQPSPPATPPSDTITATGSDTSAAPAAAAPPQPPAAKPAAPAQKTPPKPAAKPVVPVDSPWYTDPLVLGGGGAIGLLLILLGAMGLRKRGKPVERSSIAESFGHSPLPAAALAEGAPGDAIEAALRTQIDGNPADLGARLELLSHFYAERRVEDFEVGALDMNDYVIDRSQPEWLEVQAMGRELAPGNPLFSGQDAQAMAPDEELEEDTSFVFDAPLADPFDPTPAPAPVAAPPETDFAFDFEPAQPSTPVAPVAQAVPASTDDDGFDFDDLPPLDFQSEIDAAARDTAERTGLAGDVAEKADDDFFVGDDAVDTKLDLARTYLDMGDPEGARAMLDEVLNEGSQVQKDEARRLLDGIA</sequence>
<dbReference type="NCBIfam" id="TIGR03505">
    <property type="entry name" value="FimV_core"/>
    <property type="match status" value="1"/>
</dbReference>
<reference evidence="3 4" key="1">
    <citation type="submission" date="2016-04" db="EMBL/GenBank/DDBJ databases">
        <title>Complete genome sequence of Dokdonella koreensis DS-123T.</title>
        <authorList>
            <person name="Kim J.F."/>
            <person name="Lee H."/>
            <person name="Kwak M.-J."/>
        </authorList>
    </citation>
    <scope>NUCLEOTIDE SEQUENCE [LARGE SCALE GENOMIC DNA]</scope>
    <source>
        <strain evidence="3 4">DS-123</strain>
    </source>
</reference>
<dbReference type="InterPro" id="IPR020011">
    <property type="entry name" value="FimV_C"/>
</dbReference>
<feature type="compositionally biased region" description="Polar residues" evidence="1">
    <location>
        <begin position="445"/>
        <end position="454"/>
    </location>
</feature>
<feature type="compositionally biased region" description="Polar residues" evidence="1">
    <location>
        <begin position="496"/>
        <end position="508"/>
    </location>
</feature>
<evidence type="ECO:0000256" key="1">
    <source>
        <dbReference type="SAM" id="MobiDB-lite"/>
    </source>
</evidence>
<dbReference type="PATRIC" id="fig|1300342.3.peg.1914"/>
<keyword evidence="4" id="KW-1185">Reference proteome</keyword>
<name>A0A160DV70_9GAMM</name>
<feature type="compositionally biased region" description="Low complexity" evidence="1">
    <location>
        <begin position="455"/>
        <end position="486"/>
    </location>
</feature>
<dbReference type="InterPro" id="IPR018392">
    <property type="entry name" value="LysM"/>
</dbReference>
<dbReference type="KEGG" id="dko:I596_1959"/>
<gene>
    <name evidence="3" type="ORF">I596_1959</name>
</gene>
<dbReference type="OrthoDB" id="5298707at2"/>
<dbReference type="RefSeq" id="WP_067646738.1">
    <property type="nucleotide sequence ID" value="NZ_CP015249.1"/>
</dbReference>
<dbReference type="Pfam" id="PF25800">
    <property type="entry name" value="FimV_N"/>
    <property type="match status" value="1"/>
</dbReference>
<proteinExistence type="predicted"/>
<dbReference type="STRING" id="1300342.I596_1959"/>